<dbReference type="InterPro" id="IPR044153">
    <property type="entry name" value="PIN_Pae0151-like"/>
</dbReference>
<organism evidence="3 4">
    <name type="scientific">Ruficoccus amylovorans</name>
    <dbReference type="NCBI Taxonomy" id="1804625"/>
    <lineage>
        <taxon>Bacteria</taxon>
        <taxon>Pseudomonadati</taxon>
        <taxon>Verrucomicrobiota</taxon>
        <taxon>Opitutia</taxon>
        <taxon>Puniceicoccales</taxon>
        <taxon>Cerasicoccaceae</taxon>
        <taxon>Ruficoccus</taxon>
    </lineage>
</organism>
<dbReference type="PANTHER" id="PTHR35901:SF1">
    <property type="entry name" value="EXONUCLEASE VAPC9"/>
    <property type="match status" value="1"/>
</dbReference>
<dbReference type="InterPro" id="IPR051619">
    <property type="entry name" value="TypeII_TA_RNase_PINc/VapC"/>
</dbReference>
<dbReference type="InterPro" id="IPR029060">
    <property type="entry name" value="PIN-like_dom_sf"/>
</dbReference>
<sequence>MIVVDTTVLAPLLLPGVNTPWAQQAYERDSAWASSPLWRSEFRNVLARYQREHRVEPAACLEIMNAAEEKMHPRQYNILSETVIMLAAQGTCSAYECEYAALAQELNVPLVTANERLLAAFPRTACSLESFARGE</sequence>
<reference evidence="3 4" key="1">
    <citation type="submission" date="2020-07" db="EMBL/GenBank/DDBJ databases">
        <authorList>
            <person name="Feng X."/>
        </authorList>
    </citation>
    <scope>NUCLEOTIDE SEQUENCE [LARGE SCALE GENOMIC DNA]</scope>
    <source>
        <strain evidence="3 4">JCM31066</strain>
    </source>
</reference>
<evidence type="ECO:0000259" key="2">
    <source>
        <dbReference type="Pfam" id="PF01850"/>
    </source>
</evidence>
<dbReference type="RefSeq" id="WP_185677174.1">
    <property type="nucleotide sequence ID" value="NZ_JACHVB010000063.1"/>
</dbReference>
<dbReference type="EMBL" id="JACHVB010000063">
    <property type="protein sequence ID" value="MBC2596264.1"/>
    <property type="molecule type" value="Genomic_DNA"/>
</dbReference>
<dbReference type="Proteomes" id="UP000546464">
    <property type="component" value="Unassembled WGS sequence"/>
</dbReference>
<gene>
    <name evidence="3" type="ORF">H5P28_18500</name>
</gene>
<feature type="domain" description="PIN" evidence="2">
    <location>
        <begin position="2"/>
        <end position="117"/>
    </location>
</feature>
<keyword evidence="1" id="KW-0460">Magnesium</keyword>
<dbReference type="Pfam" id="PF01850">
    <property type="entry name" value="PIN"/>
    <property type="match status" value="1"/>
</dbReference>
<dbReference type="Gene3D" id="3.40.50.1010">
    <property type="entry name" value="5'-nuclease"/>
    <property type="match status" value="1"/>
</dbReference>
<dbReference type="InterPro" id="IPR002716">
    <property type="entry name" value="PIN_dom"/>
</dbReference>
<name>A0A842HKR5_9BACT</name>
<evidence type="ECO:0000313" key="4">
    <source>
        <dbReference type="Proteomes" id="UP000546464"/>
    </source>
</evidence>
<protein>
    <submittedName>
        <fullName evidence="3">Type II toxin-antitoxin system VapC family toxin</fullName>
    </submittedName>
</protein>
<dbReference type="SUPFAM" id="SSF88723">
    <property type="entry name" value="PIN domain-like"/>
    <property type="match status" value="1"/>
</dbReference>
<comment type="caution">
    <text evidence="3">The sequence shown here is derived from an EMBL/GenBank/DDBJ whole genome shotgun (WGS) entry which is preliminary data.</text>
</comment>
<dbReference type="AlphaFoldDB" id="A0A842HKR5"/>
<keyword evidence="4" id="KW-1185">Reference proteome</keyword>
<evidence type="ECO:0000313" key="3">
    <source>
        <dbReference type="EMBL" id="MBC2596264.1"/>
    </source>
</evidence>
<accession>A0A842HKR5</accession>
<proteinExistence type="predicted"/>
<evidence type="ECO:0000256" key="1">
    <source>
        <dbReference type="ARBA" id="ARBA00022842"/>
    </source>
</evidence>
<dbReference type="PANTHER" id="PTHR35901">
    <property type="entry name" value="RIBONUCLEASE VAPC3"/>
    <property type="match status" value="1"/>
</dbReference>
<dbReference type="CDD" id="cd09873">
    <property type="entry name" value="PIN_Pae0151-like"/>
    <property type="match status" value="1"/>
</dbReference>